<dbReference type="EMBL" id="FZOJ01000009">
    <property type="protein sequence ID" value="SNS41915.1"/>
    <property type="molecule type" value="Genomic_DNA"/>
</dbReference>
<evidence type="ECO:0000256" key="6">
    <source>
        <dbReference type="ARBA" id="ARBA00023136"/>
    </source>
</evidence>
<dbReference type="Gene3D" id="3.30.240.20">
    <property type="entry name" value="bsu07140 like domains"/>
    <property type="match status" value="2"/>
</dbReference>
<evidence type="ECO:0000256" key="2">
    <source>
        <dbReference type="ARBA" id="ARBA00006448"/>
    </source>
</evidence>
<dbReference type="Pfam" id="PF04239">
    <property type="entry name" value="DUF421"/>
    <property type="match status" value="1"/>
</dbReference>
<evidence type="ECO:0000256" key="4">
    <source>
        <dbReference type="ARBA" id="ARBA00022692"/>
    </source>
</evidence>
<evidence type="ECO:0000313" key="10">
    <source>
        <dbReference type="Proteomes" id="UP000198304"/>
    </source>
</evidence>
<comment type="subcellular location">
    <subcellularLocation>
        <location evidence="1">Cell membrane</location>
        <topology evidence="1">Multi-pass membrane protein</topology>
    </subcellularLocation>
</comment>
<sequence>MKKYRIGVGTMLIVFTRALILYGLVVLVMRMMGKRQIAEMQPFELVITIMIADLAATPMENTGVPLLNGVIPIVTLLSAQVIVSYLSLKSETFREIVCGKPSIIIDKGNIVQSEVTRLRINMNDLLEQLRGKSYLNLSDVEYAILETNGQITIIPKAEKRNVLTSDLGVPVQPEELPITLIVDGKLIEKNLQKSGHNHQWIMNRLKQNNINNIEDVFFAFLSSERMFYSQPKEKTTKQGG</sequence>
<evidence type="ECO:0000256" key="3">
    <source>
        <dbReference type="ARBA" id="ARBA00022475"/>
    </source>
</evidence>
<protein>
    <submittedName>
        <fullName evidence="9">Uncharacterized membrane protein YcaP, DUF421 family</fullName>
    </submittedName>
</protein>
<dbReference type="RefSeq" id="WP_330397038.1">
    <property type="nucleotide sequence ID" value="NZ_FZOJ01000009.1"/>
</dbReference>
<accession>A0A239EB52</accession>
<feature type="transmembrane region" description="Helical" evidence="7">
    <location>
        <begin position="6"/>
        <end position="29"/>
    </location>
</feature>
<evidence type="ECO:0000256" key="1">
    <source>
        <dbReference type="ARBA" id="ARBA00004651"/>
    </source>
</evidence>
<evidence type="ECO:0000259" key="8">
    <source>
        <dbReference type="Pfam" id="PF04239"/>
    </source>
</evidence>
<organism evidence="9 10">
    <name type="scientific">Anaerovirgula multivorans</name>
    <dbReference type="NCBI Taxonomy" id="312168"/>
    <lineage>
        <taxon>Bacteria</taxon>
        <taxon>Bacillati</taxon>
        <taxon>Bacillota</taxon>
        <taxon>Clostridia</taxon>
        <taxon>Peptostreptococcales</taxon>
        <taxon>Natronincolaceae</taxon>
        <taxon>Anaerovirgula</taxon>
    </lineage>
</organism>
<dbReference type="GO" id="GO:0005886">
    <property type="term" value="C:plasma membrane"/>
    <property type="evidence" value="ECO:0007669"/>
    <property type="project" value="UniProtKB-SubCell"/>
</dbReference>
<reference evidence="9 10" key="1">
    <citation type="submission" date="2017-06" db="EMBL/GenBank/DDBJ databases">
        <authorList>
            <person name="Kim H.J."/>
            <person name="Triplett B.A."/>
        </authorList>
    </citation>
    <scope>NUCLEOTIDE SEQUENCE [LARGE SCALE GENOMIC DNA]</scope>
    <source>
        <strain evidence="9 10">SCA</strain>
    </source>
</reference>
<dbReference type="PANTHER" id="PTHR34582:SF6">
    <property type="entry name" value="UPF0702 TRANSMEMBRANE PROTEIN YCAP"/>
    <property type="match status" value="1"/>
</dbReference>
<evidence type="ECO:0000256" key="5">
    <source>
        <dbReference type="ARBA" id="ARBA00022989"/>
    </source>
</evidence>
<evidence type="ECO:0000313" key="9">
    <source>
        <dbReference type="EMBL" id="SNS41915.1"/>
    </source>
</evidence>
<dbReference type="InterPro" id="IPR023090">
    <property type="entry name" value="UPF0702_alpha/beta_dom_sf"/>
</dbReference>
<keyword evidence="5 7" id="KW-1133">Transmembrane helix</keyword>
<keyword evidence="6 7" id="KW-0472">Membrane</keyword>
<keyword evidence="4 7" id="KW-0812">Transmembrane</keyword>
<evidence type="ECO:0000256" key="7">
    <source>
        <dbReference type="SAM" id="Phobius"/>
    </source>
</evidence>
<keyword evidence="3" id="KW-1003">Cell membrane</keyword>
<proteinExistence type="inferred from homology"/>
<dbReference type="AlphaFoldDB" id="A0A239EB52"/>
<dbReference type="InterPro" id="IPR007353">
    <property type="entry name" value="DUF421"/>
</dbReference>
<comment type="similarity">
    <text evidence="2">Belongs to the UPF0702 family.</text>
</comment>
<dbReference type="Proteomes" id="UP000198304">
    <property type="component" value="Unassembled WGS sequence"/>
</dbReference>
<keyword evidence="10" id="KW-1185">Reference proteome</keyword>
<feature type="domain" description="YetF C-terminal" evidence="8">
    <location>
        <begin position="89"/>
        <end position="219"/>
    </location>
</feature>
<name>A0A239EB52_9FIRM</name>
<dbReference type="PANTHER" id="PTHR34582">
    <property type="entry name" value="UPF0702 TRANSMEMBRANE PROTEIN YCAP"/>
    <property type="match status" value="1"/>
</dbReference>
<gene>
    <name evidence="9" type="ORF">SAMN05446037_1009161</name>
</gene>